<keyword evidence="2 4" id="KW-0689">Ribosomal protein</keyword>
<dbReference type="Pfam" id="PF00276">
    <property type="entry name" value="Ribosomal_L23"/>
    <property type="match status" value="1"/>
</dbReference>
<dbReference type="AlphaFoldDB" id="A0A099TYN6"/>
<dbReference type="GO" id="GO:0005840">
    <property type="term" value="C:ribosome"/>
    <property type="evidence" value="ECO:0007669"/>
    <property type="project" value="UniProtKB-KW"/>
</dbReference>
<name>A0A099TYN6_9HELI</name>
<evidence type="ECO:0000313" key="5">
    <source>
        <dbReference type="EMBL" id="STQ85348.1"/>
    </source>
</evidence>
<dbReference type="Gene3D" id="3.30.70.330">
    <property type="match status" value="1"/>
</dbReference>
<sequence>MADITDIKTILYTEKSLELKESGVLVVQTSTRMTKNKLKEIFKSYFGFTPIRVNSLRQDGKTKRFKGRLGQRSDFKKFYVKIPEGADINSLSV</sequence>
<reference evidence="6 7" key="1">
    <citation type="journal article" date="2014" name="Genome Announc.">
        <title>Draft genome sequences of eight enterohepatic helicobacter species isolated from both laboratory and wild rodents.</title>
        <authorList>
            <person name="Sheh A."/>
            <person name="Shen Z."/>
            <person name="Fox J.G."/>
        </authorList>
    </citation>
    <scope>NUCLEOTIDE SEQUENCE [LARGE SCALE GENOMIC DNA]</scope>
    <source>
        <strain evidence="6 7">ST1</strain>
    </source>
</reference>
<protein>
    <recommendedName>
        <fullName evidence="4">Large ribosomal subunit protein uL23</fullName>
    </recommendedName>
</protein>
<dbReference type="RefSeq" id="WP_034557180.1">
    <property type="nucleotide sequence ID" value="NZ_FZML01000017.1"/>
</dbReference>
<keyword evidence="8" id="KW-1185">Reference proteome</keyword>
<dbReference type="SUPFAM" id="SSF54189">
    <property type="entry name" value="Ribosomal proteins S24e, L23 and L15e"/>
    <property type="match status" value="1"/>
</dbReference>
<evidence type="ECO:0000256" key="1">
    <source>
        <dbReference type="ARBA" id="ARBA00006700"/>
    </source>
</evidence>
<keyword evidence="3 4" id="KW-0687">Ribonucleoprotein</keyword>
<keyword evidence="4" id="KW-0694">RNA-binding</keyword>
<evidence type="ECO:0000313" key="8">
    <source>
        <dbReference type="Proteomes" id="UP000255139"/>
    </source>
</evidence>
<dbReference type="InterPro" id="IPR013025">
    <property type="entry name" value="Ribosomal_uL23-like"/>
</dbReference>
<dbReference type="GO" id="GO:0003735">
    <property type="term" value="F:structural constituent of ribosome"/>
    <property type="evidence" value="ECO:0007669"/>
    <property type="project" value="InterPro"/>
</dbReference>
<dbReference type="STRING" id="216.LS73_02665"/>
<comment type="similarity">
    <text evidence="1 4">Belongs to the universal ribosomal protein uL23 family.</text>
</comment>
<reference evidence="5 8" key="2">
    <citation type="submission" date="2018-06" db="EMBL/GenBank/DDBJ databases">
        <authorList>
            <consortium name="Pathogen Informatics"/>
            <person name="Doyle S."/>
        </authorList>
    </citation>
    <scope>NUCLEOTIDE SEQUENCE [LARGE SCALE GENOMIC DNA]</scope>
    <source>
        <strain evidence="5 8">NCTC12714</strain>
    </source>
</reference>
<dbReference type="Proteomes" id="UP000029922">
    <property type="component" value="Unassembled WGS sequence"/>
</dbReference>
<dbReference type="NCBIfam" id="NF004362">
    <property type="entry name" value="PRK05738.2-2"/>
    <property type="match status" value="1"/>
</dbReference>
<accession>A0A099TYN6</accession>
<dbReference type="HAMAP" id="MF_01369_B">
    <property type="entry name" value="Ribosomal_uL23_B"/>
    <property type="match status" value="1"/>
</dbReference>
<dbReference type="OrthoDB" id="5339807at2"/>
<evidence type="ECO:0000256" key="4">
    <source>
        <dbReference type="HAMAP-Rule" id="MF_01369"/>
    </source>
</evidence>
<evidence type="ECO:0000256" key="3">
    <source>
        <dbReference type="ARBA" id="ARBA00023274"/>
    </source>
</evidence>
<proteinExistence type="inferred from homology"/>
<dbReference type="InterPro" id="IPR012677">
    <property type="entry name" value="Nucleotide-bd_a/b_plait_sf"/>
</dbReference>
<gene>
    <name evidence="4 5" type="primary">rplW</name>
    <name evidence="6" type="ORF">LS73_001730</name>
    <name evidence="5" type="ORF">NCTC12714_00133</name>
</gene>
<evidence type="ECO:0000313" key="7">
    <source>
        <dbReference type="Proteomes" id="UP000029922"/>
    </source>
</evidence>
<dbReference type="GO" id="GO:0006412">
    <property type="term" value="P:translation"/>
    <property type="evidence" value="ECO:0007669"/>
    <property type="project" value="UniProtKB-UniRule"/>
</dbReference>
<dbReference type="GO" id="GO:1990904">
    <property type="term" value="C:ribonucleoprotein complex"/>
    <property type="evidence" value="ECO:0007669"/>
    <property type="project" value="UniProtKB-KW"/>
</dbReference>
<comment type="function">
    <text evidence="4">One of the early assembly proteins it binds 23S rRNA. One of the proteins that surrounds the polypeptide exit tunnel on the outside of the ribosome. Forms the main docking site for trigger factor binding to the ribosome.</text>
</comment>
<dbReference type="Proteomes" id="UP000255139">
    <property type="component" value="Unassembled WGS sequence"/>
</dbReference>
<evidence type="ECO:0000256" key="2">
    <source>
        <dbReference type="ARBA" id="ARBA00022980"/>
    </source>
</evidence>
<dbReference type="GO" id="GO:0019843">
    <property type="term" value="F:rRNA binding"/>
    <property type="evidence" value="ECO:0007669"/>
    <property type="project" value="UniProtKB-UniRule"/>
</dbReference>
<keyword evidence="4" id="KW-0699">rRNA-binding</keyword>
<organism evidence="5 8">
    <name type="scientific">Helicobacter muridarum</name>
    <dbReference type="NCBI Taxonomy" id="216"/>
    <lineage>
        <taxon>Bacteria</taxon>
        <taxon>Pseudomonadati</taxon>
        <taxon>Campylobacterota</taxon>
        <taxon>Epsilonproteobacteria</taxon>
        <taxon>Campylobacterales</taxon>
        <taxon>Helicobacteraceae</taxon>
        <taxon>Helicobacter</taxon>
    </lineage>
</organism>
<comment type="subunit">
    <text evidence="4">Part of the 50S ribosomal subunit. Contacts protein L29, and trigger factor when it is bound to the ribosome.</text>
</comment>
<dbReference type="EMBL" id="UGJE01000002">
    <property type="protein sequence ID" value="STQ85348.1"/>
    <property type="molecule type" value="Genomic_DNA"/>
</dbReference>
<dbReference type="InterPro" id="IPR012678">
    <property type="entry name" value="Ribosomal_uL23/eL15/eS24_sf"/>
</dbReference>
<dbReference type="EMBL" id="JRPD02000002">
    <property type="protein sequence ID" value="TLE01419.1"/>
    <property type="molecule type" value="Genomic_DNA"/>
</dbReference>
<evidence type="ECO:0000313" key="6">
    <source>
        <dbReference type="EMBL" id="TLE01419.1"/>
    </source>
</evidence>